<protein>
    <submittedName>
        <fullName evidence="5">AraC family transcriptional regulator</fullName>
    </submittedName>
</protein>
<dbReference type="SUPFAM" id="SSF46689">
    <property type="entry name" value="Homeodomain-like"/>
    <property type="match status" value="2"/>
</dbReference>
<comment type="caution">
    <text evidence="5">The sequence shown here is derived from an EMBL/GenBank/DDBJ whole genome shotgun (WGS) entry which is preliminary data.</text>
</comment>
<evidence type="ECO:0000256" key="1">
    <source>
        <dbReference type="ARBA" id="ARBA00023015"/>
    </source>
</evidence>
<dbReference type="Gene3D" id="3.20.80.10">
    <property type="entry name" value="Regulatory factor, effector binding domain"/>
    <property type="match status" value="1"/>
</dbReference>
<dbReference type="PRINTS" id="PR00032">
    <property type="entry name" value="HTHARAC"/>
</dbReference>
<dbReference type="SUPFAM" id="SSF55136">
    <property type="entry name" value="Probable bacterial effector-binding domain"/>
    <property type="match status" value="1"/>
</dbReference>
<evidence type="ECO:0000256" key="3">
    <source>
        <dbReference type="ARBA" id="ARBA00023163"/>
    </source>
</evidence>
<evidence type="ECO:0000256" key="2">
    <source>
        <dbReference type="ARBA" id="ARBA00023125"/>
    </source>
</evidence>
<dbReference type="InterPro" id="IPR011256">
    <property type="entry name" value="Reg_factor_effector_dom_sf"/>
</dbReference>
<dbReference type="Gene3D" id="1.10.10.60">
    <property type="entry name" value="Homeodomain-like"/>
    <property type="match status" value="2"/>
</dbReference>
<reference evidence="5 6" key="1">
    <citation type="submission" date="2020-08" db="EMBL/GenBank/DDBJ databases">
        <title>Genomic Encyclopedia of Type Strains, Phase IV (KMG-IV): sequencing the most valuable type-strain genomes for metagenomic binning, comparative biology and taxonomic classification.</title>
        <authorList>
            <person name="Goeker M."/>
        </authorList>
    </citation>
    <scope>NUCLEOTIDE SEQUENCE [LARGE SCALE GENOMIC DNA]</scope>
    <source>
        <strain evidence="5 6">DSM 103377</strain>
    </source>
</reference>
<dbReference type="PROSITE" id="PS01124">
    <property type="entry name" value="HTH_ARAC_FAMILY_2"/>
    <property type="match status" value="1"/>
</dbReference>
<evidence type="ECO:0000259" key="4">
    <source>
        <dbReference type="PROSITE" id="PS01124"/>
    </source>
</evidence>
<keyword evidence="2" id="KW-0238">DNA-binding</keyword>
<keyword evidence="3" id="KW-0804">Transcription</keyword>
<dbReference type="Proteomes" id="UP000553766">
    <property type="component" value="Unassembled WGS sequence"/>
</dbReference>
<dbReference type="Pfam" id="PF06445">
    <property type="entry name" value="GyrI-like"/>
    <property type="match status" value="1"/>
</dbReference>
<dbReference type="InterPro" id="IPR018060">
    <property type="entry name" value="HTH_AraC"/>
</dbReference>
<proteinExistence type="predicted"/>
<name>A0A840WXY6_9RHOB</name>
<dbReference type="InterPro" id="IPR020449">
    <property type="entry name" value="Tscrpt_reg_AraC-type_HTH"/>
</dbReference>
<organism evidence="5 6">
    <name type="scientific">Rubricella aquisinus</name>
    <dbReference type="NCBI Taxonomy" id="2028108"/>
    <lineage>
        <taxon>Bacteria</taxon>
        <taxon>Pseudomonadati</taxon>
        <taxon>Pseudomonadota</taxon>
        <taxon>Alphaproteobacteria</taxon>
        <taxon>Rhodobacterales</taxon>
        <taxon>Paracoccaceae</taxon>
        <taxon>Rubricella</taxon>
    </lineage>
</organism>
<feature type="domain" description="HTH araC/xylS-type" evidence="4">
    <location>
        <begin position="14"/>
        <end position="111"/>
    </location>
</feature>
<dbReference type="PANTHER" id="PTHR40055:SF1">
    <property type="entry name" value="TRANSCRIPTIONAL REGULATOR YGIV-RELATED"/>
    <property type="match status" value="1"/>
</dbReference>
<dbReference type="Pfam" id="PF12833">
    <property type="entry name" value="HTH_18"/>
    <property type="match status" value="1"/>
</dbReference>
<dbReference type="InterPro" id="IPR050908">
    <property type="entry name" value="SmbC-like"/>
</dbReference>
<sequence length="230" mass="24811">MPQTRQAQYETRILRVIAHINAHATETLSLDDLADVACLSRFHFHRVFRGMTGQTVAEAVRNARLTRASALLRDGAGVADVAGACGYGDATSFSRAFSAAFGVPPGRFRDAHAALRTQLQARDDQTTFPVEVRNVPACAGIGIQHRGSYMEIGIGFERLGAMLAARGLFGQARTMLGIYYHDPSAVEEPFLESLAAVVMDGPVETPDGFVPVEIPAARHAVMTFRGIIRG</sequence>
<dbReference type="GO" id="GO:0003700">
    <property type="term" value="F:DNA-binding transcription factor activity"/>
    <property type="evidence" value="ECO:0007669"/>
    <property type="project" value="InterPro"/>
</dbReference>
<dbReference type="EMBL" id="JACIJS010000005">
    <property type="protein sequence ID" value="MBB5516030.1"/>
    <property type="molecule type" value="Genomic_DNA"/>
</dbReference>
<dbReference type="InterPro" id="IPR029442">
    <property type="entry name" value="GyrI-like"/>
</dbReference>
<dbReference type="InterPro" id="IPR009057">
    <property type="entry name" value="Homeodomain-like_sf"/>
</dbReference>
<keyword evidence="6" id="KW-1185">Reference proteome</keyword>
<dbReference type="GO" id="GO:0043565">
    <property type="term" value="F:sequence-specific DNA binding"/>
    <property type="evidence" value="ECO:0007669"/>
    <property type="project" value="InterPro"/>
</dbReference>
<keyword evidence="1" id="KW-0805">Transcription regulation</keyword>
<dbReference type="SMART" id="SM00342">
    <property type="entry name" value="HTH_ARAC"/>
    <property type="match status" value="1"/>
</dbReference>
<dbReference type="PANTHER" id="PTHR40055">
    <property type="entry name" value="TRANSCRIPTIONAL REGULATOR YGIV-RELATED"/>
    <property type="match status" value="1"/>
</dbReference>
<evidence type="ECO:0000313" key="5">
    <source>
        <dbReference type="EMBL" id="MBB5516030.1"/>
    </source>
</evidence>
<dbReference type="AlphaFoldDB" id="A0A840WXY6"/>
<accession>A0A840WXY6</accession>
<evidence type="ECO:0000313" key="6">
    <source>
        <dbReference type="Proteomes" id="UP000553766"/>
    </source>
</evidence>
<gene>
    <name evidence="5" type="ORF">FHS89_002050</name>
</gene>